<dbReference type="InterPro" id="IPR045095">
    <property type="entry name" value="ACDP"/>
</dbReference>
<evidence type="ECO:0000313" key="6">
    <source>
        <dbReference type="EMBL" id="CAE7345364.1"/>
    </source>
</evidence>
<sequence length="493" mass="53025">MIRCWALLVLLAVAVPDEDSQNCSEVGDAGLLLLQTPDLLVQPREVPVHDRSISATPQGPLIEEMDALVAAVESAVKGWKIKWPSAAAALDEILPAAAASPGYSRVHLPPNVSDITVAVSVKGKRDIDVTVHTFRAILVAIVTVGLIVFAGAMSGLSLGLLQLRDTDVEALERSGDPDLVEMGKNLSEVLQDRHLLMVTLLLWNCVGAEVLPLVLNVELNAVASALVGVFGILIGGEILPQALFSAASMTTICSFVPLVKVLIWISWPVARPFATVLDLIFNTGLRPFELPRQALAALMQMQHKKGILSKQEALILDGALGLAGKKVGSCITRIEDVRSLPENEKADVKNMEYLRDQNRSRILVHAAHDRRILVSVIICKSLLGVHPKDGYDITDLASSHLLHVSEDDSLADVLALMQGGIARIAAVYTHATEIPSPYASPGAHALGIVTMNDVVEQLLMSEIKDDGPAGVPQRKASFPRTRSHDVPLFSMRD</sequence>
<evidence type="ECO:0000256" key="4">
    <source>
        <dbReference type="SAM" id="SignalP"/>
    </source>
</evidence>
<accession>A0A812PC16</accession>
<reference evidence="6" key="1">
    <citation type="submission" date="2021-02" db="EMBL/GenBank/DDBJ databases">
        <authorList>
            <person name="Dougan E. K."/>
            <person name="Rhodes N."/>
            <person name="Thang M."/>
            <person name="Chan C."/>
        </authorList>
    </citation>
    <scope>NUCLEOTIDE SEQUENCE</scope>
</reference>
<dbReference type="GO" id="GO:0010960">
    <property type="term" value="P:magnesium ion homeostasis"/>
    <property type="evidence" value="ECO:0007669"/>
    <property type="project" value="InterPro"/>
</dbReference>
<dbReference type="Proteomes" id="UP000604046">
    <property type="component" value="Unassembled WGS sequence"/>
</dbReference>
<keyword evidence="2 3" id="KW-0472">Membrane</keyword>
<evidence type="ECO:0000259" key="5">
    <source>
        <dbReference type="PROSITE" id="PS51846"/>
    </source>
</evidence>
<dbReference type="GO" id="GO:0030026">
    <property type="term" value="P:intracellular manganese ion homeostasis"/>
    <property type="evidence" value="ECO:0007669"/>
    <property type="project" value="TreeGrafter"/>
</dbReference>
<evidence type="ECO:0000313" key="7">
    <source>
        <dbReference type="Proteomes" id="UP000604046"/>
    </source>
</evidence>
<feature type="transmembrane region" description="Helical" evidence="3">
    <location>
        <begin position="136"/>
        <end position="161"/>
    </location>
</feature>
<keyword evidence="7" id="KW-1185">Reference proteome</keyword>
<evidence type="ECO:0000256" key="1">
    <source>
        <dbReference type="ARBA" id="ARBA00022737"/>
    </source>
</evidence>
<gene>
    <name evidence="6" type="primary">CBSDUF5</name>
    <name evidence="6" type="ORF">SNAT2548_LOCUS18104</name>
</gene>
<keyword evidence="4" id="KW-0732">Signal</keyword>
<keyword evidence="2 3" id="KW-0812">Transmembrane</keyword>
<evidence type="ECO:0000256" key="3">
    <source>
        <dbReference type="SAM" id="Phobius"/>
    </source>
</evidence>
<evidence type="ECO:0000256" key="2">
    <source>
        <dbReference type="PROSITE-ProRule" id="PRU01193"/>
    </source>
</evidence>
<dbReference type="PANTHER" id="PTHR12064:SF97">
    <property type="entry name" value="METAL TRANSPORTER CNNM-5"/>
    <property type="match status" value="1"/>
</dbReference>
<dbReference type="AlphaFoldDB" id="A0A812PC16"/>
<dbReference type="PROSITE" id="PS51846">
    <property type="entry name" value="CNNM"/>
    <property type="match status" value="1"/>
</dbReference>
<keyword evidence="1" id="KW-0677">Repeat</keyword>
<proteinExistence type="predicted"/>
<comment type="caution">
    <text evidence="6">The sequence shown here is derived from an EMBL/GenBank/DDBJ whole genome shotgun (WGS) entry which is preliminary data.</text>
</comment>
<dbReference type="InterPro" id="IPR046342">
    <property type="entry name" value="CBS_dom_sf"/>
</dbReference>
<feature type="chain" id="PRO_5032401298" evidence="4">
    <location>
        <begin position="21"/>
        <end position="493"/>
    </location>
</feature>
<dbReference type="OrthoDB" id="5353557at2759"/>
<organism evidence="6 7">
    <name type="scientific">Symbiodinium natans</name>
    <dbReference type="NCBI Taxonomy" id="878477"/>
    <lineage>
        <taxon>Eukaryota</taxon>
        <taxon>Sar</taxon>
        <taxon>Alveolata</taxon>
        <taxon>Dinophyceae</taxon>
        <taxon>Suessiales</taxon>
        <taxon>Symbiodiniaceae</taxon>
        <taxon>Symbiodinium</taxon>
    </lineage>
</organism>
<dbReference type="GO" id="GO:0005737">
    <property type="term" value="C:cytoplasm"/>
    <property type="evidence" value="ECO:0007669"/>
    <property type="project" value="TreeGrafter"/>
</dbReference>
<keyword evidence="2 3" id="KW-1133">Transmembrane helix</keyword>
<feature type="domain" description="CNNM transmembrane" evidence="5">
    <location>
        <begin position="132"/>
        <end position="312"/>
    </location>
</feature>
<name>A0A812PC16_9DINO</name>
<dbReference type="SUPFAM" id="SSF54631">
    <property type="entry name" value="CBS-domain pair"/>
    <property type="match status" value="1"/>
</dbReference>
<feature type="transmembrane region" description="Helical" evidence="3">
    <location>
        <begin position="194"/>
        <end position="215"/>
    </location>
</feature>
<dbReference type="Pfam" id="PF01595">
    <property type="entry name" value="CNNM"/>
    <property type="match status" value="1"/>
</dbReference>
<dbReference type="PANTHER" id="PTHR12064">
    <property type="entry name" value="METAL TRANSPORTER CNNM"/>
    <property type="match status" value="1"/>
</dbReference>
<dbReference type="GO" id="GO:0016020">
    <property type="term" value="C:membrane"/>
    <property type="evidence" value="ECO:0007669"/>
    <property type="project" value="UniProtKB-UniRule"/>
</dbReference>
<feature type="transmembrane region" description="Helical" evidence="3">
    <location>
        <begin position="221"/>
        <end position="239"/>
    </location>
</feature>
<dbReference type="InterPro" id="IPR002550">
    <property type="entry name" value="CNNM"/>
</dbReference>
<feature type="signal peptide" evidence="4">
    <location>
        <begin position="1"/>
        <end position="20"/>
    </location>
</feature>
<protein>
    <submittedName>
        <fullName evidence="6">CBSDUF5 protein</fullName>
    </submittedName>
</protein>
<dbReference type="Gene3D" id="3.10.580.10">
    <property type="entry name" value="CBS-domain"/>
    <property type="match status" value="1"/>
</dbReference>
<dbReference type="EMBL" id="CAJNDS010002134">
    <property type="protein sequence ID" value="CAE7345364.1"/>
    <property type="molecule type" value="Genomic_DNA"/>
</dbReference>